<dbReference type="EMBL" id="WWBZ02000040">
    <property type="protein sequence ID" value="KAF4305098.1"/>
    <property type="molecule type" value="Genomic_DNA"/>
</dbReference>
<feature type="region of interest" description="Disordered" evidence="7">
    <location>
        <begin position="25"/>
        <end position="56"/>
    </location>
</feature>
<evidence type="ECO:0000313" key="8">
    <source>
        <dbReference type="EMBL" id="KAF4301172.1"/>
    </source>
</evidence>
<dbReference type="CDD" id="cd12148">
    <property type="entry name" value="fungal_TF_MHR"/>
    <property type="match status" value="1"/>
</dbReference>
<dbReference type="EMBL" id="WWBZ02000082">
    <property type="protein sequence ID" value="KAF4301172.1"/>
    <property type="molecule type" value="Genomic_DNA"/>
</dbReference>
<proteinExistence type="predicted"/>
<keyword evidence="1" id="KW-0479">Metal-binding</keyword>
<keyword evidence="5" id="KW-0804">Transcription</keyword>
<dbReference type="PANTHER" id="PTHR31944">
    <property type="entry name" value="HEME-RESPONSIVE ZINC FINGER TRANSCRIPTION FACTOR HAP1"/>
    <property type="match status" value="1"/>
</dbReference>
<dbReference type="GO" id="GO:0046872">
    <property type="term" value="F:metal ion binding"/>
    <property type="evidence" value="ECO:0007669"/>
    <property type="project" value="UniProtKB-KW"/>
</dbReference>
<evidence type="ECO:0000256" key="7">
    <source>
        <dbReference type="SAM" id="MobiDB-lite"/>
    </source>
</evidence>
<evidence type="ECO:0000313" key="10">
    <source>
        <dbReference type="Proteomes" id="UP000572817"/>
    </source>
</evidence>
<dbReference type="InterPro" id="IPR051430">
    <property type="entry name" value="Fungal_TF_Env_Response"/>
</dbReference>
<name>A0A8H4N2W0_9PEZI</name>
<keyword evidence="6" id="KW-0539">Nucleus</keyword>
<evidence type="ECO:0000256" key="1">
    <source>
        <dbReference type="ARBA" id="ARBA00022723"/>
    </source>
</evidence>
<evidence type="ECO:0000256" key="4">
    <source>
        <dbReference type="ARBA" id="ARBA00023125"/>
    </source>
</evidence>
<evidence type="ECO:0000313" key="9">
    <source>
        <dbReference type="EMBL" id="KAF4305098.1"/>
    </source>
</evidence>
<feature type="region of interest" description="Disordered" evidence="7">
    <location>
        <begin position="255"/>
        <end position="282"/>
    </location>
</feature>
<organism evidence="9 10">
    <name type="scientific">Botryosphaeria dothidea</name>
    <dbReference type="NCBI Taxonomy" id="55169"/>
    <lineage>
        <taxon>Eukaryota</taxon>
        <taxon>Fungi</taxon>
        <taxon>Dikarya</taxon>
        <taxon>Ascomycota</taxon>
        <taxon>Pezizomycotina</taxon>
        <taxon>Dothideomycetes</taxon>
        <taxon>Dothideomycetes incertae sedis</taxon>
        <taxon>Botryosphaeriales</taxon>
        <taxon>Botryosphaeriaceae</taxon>
        <taxon>Botryosphaeria</taxon>
    </lineage>
</organism>
<sequence>MRRRLWATVAELLVQTSIDAGTAPMLSSDDFDCEPPSNIDDHQLHESSVAPPTPNPMNHFTETTTQILLQRSLPVRLEIARYLNHFRSDGSYSTALRLHAELSHVLGSHARLLDLASHPSASFIFHKKLFTLLTHRFFIALHQLFALRAPKDATFSTSRTVCFSSSVLLLSLAQPSSPAPDLPTDTNAATASAFVSSSQSSSSSRSARAPSSTDRWSDDFARLMCRGAGMFGEATLRAAIAVGFEVVVQHRRRNRQHAPTYTCPETQASGLGDTEAEAEDKGRQAVEGFVRLSMERIRIVGDLFKSNLLFVVILAMVNSSEGEEEARVKFVMRENLHFWLEVLKERVEEFSEDVVRGGLGSQTPVAAGNVWTGETEVVQDDQGGNGMPAEGAGDFQWFGMDSDIGFNFDFTNAAQVMQSFDGLY</sequence>
<gene>
    <name evidence="9" type="ORF">GTA08_BOTSDO07336</name>
    <name evidence="8" type="ORF">GTA08_BOTSDO11529</name>
</gene>
<dbReference type="PANTHER" id="PTHR31944:SF131">
    <property type="entry name" value="HEME-RESPONSIVE ZINC FINGER TRANSCRIPTION FACTOR HAP1"/>
    <property type="match status" value="1"/>
</dbReference>
<dbReference type="OrthoDB" id="4337792at2759"/>
<dbReference type="GO" id="GO:0001228">
    <property type="term" value="F:DNA-binding transcription activator activity, RNA polymerase II-specific"/>
    <property type="evidence" value="ECO:0007669"/>
    <property type="project" value="TreeGrafter"/>
</dbReference>
<keyword evidence="10" id="KW-1185">Reference proteome</keyword>
<keyword evidence="3" id="KW-0805">Transcription regulation</keyword>
<keyword evidence="4" id="KW-0238">DNA-binding</keyword>
<keyword evidence="2" id="KW-0862">Zinc</keyword>
<evidence type="ECO:0000256" key="5">
    <source>
        <dbReference type="ARBA" id="ARBA00023163"/>
    </source>
</evidence>
<comment type="caution">
    <text evidence="9">The sequence shown here is derived from an EMBL/GenBank/DDBJ whole genome shotgun (WGS) entry which is preliminary data.</text>
</comment>
<dbReference type="GO" id="GO:0000978">
    <property type="term" value="F:RNA polymerase II cis-regulatory region sequence-specific DNA binding"/>
    <property type="evidence" value="ECO:0007669"/>
    <property type="project" value="TreeGrafter"/>
</dbReference>
<reference evidence="9 10" key="1">
    <citation type="submission" date="2020-04" db="EMBL/GenBank/DDBJ databases">
        <title>Genome Assembly and Annotation of Botryosphaeria dothidea sdau 11-99, a Latent Pathogen of Apple Fruit Ring Rot in China.</title>
        <authorList>
            <person name="Yu C."/>
            <person name="Diao Y."/>
            <person name="Lu Q."/>
            <person name="Zhao J."/>
            <person name="Cui S."/>
            <person name="Peng C."/>
            <person name="He B."/>
            <person name="Liu H."/>
        </authorList>
    </citation>
    <scope>NUCLEOTIDE SEQUENCE [LARGE SCALE GENOMIC DNA]</scope>
    <source>
        <strain evidence="9">Sdau11-99</strain>
        <strain evidence="10">sdau11-99</strain>
    </source>
</reference>
<evidence type="ECO:0000256" key="3">
    <source>
        <dbReference type="ARBA" id="ARBA00023015"/>
    </source>
</evidence>
<dbReference type="Proteomes" id="UP000572817">
    <property type="component" value="Unassembled WGS sequence"/>
</dbReference>
<evidence type="ECO:0000256" key="6">
    <source>
        <dbReference type="ARBA" id="ARBA00023242"/>
    </source>
</evidence>
<evidence type="ECO:0000256" key="2">
    <source>
        <dbReference type="ARBA" id="ARBA00022833"/>
    </source>
</evidence>
<dbReference type="AlphaFoldDB" id="A0A8H4N2W0"/>
<accession>A0A8H4N2W0</accession>
<protein>
    <submittedName>
        <fullName evidence="9">Uncharacterized protein</fullName>
    </submittedName>
</protein>
<dbReference type="GO" id="GO:0005634">
    <property type="term" value="C:nucleus"/>
    <property type="evidence" value="ECO:0007669"/>
    <property type="project" value="TreeGrafter"/>
</dbReference>